<dbReference type="EC" id="3.5.1.28" evidence="2"/>
<comment type="catalytic activity">
    <reaction evidence="1">
        <text>Hydrolyzes the link between N-acetylmuramoyl residues and L-amino acid residues in certain cell-wall glycopeptides.</text>
        <dbReference type="EC" id="3.5.1.28"/>
    </reaction>
</comment>
<dbReference type="Pfam" id="PF01520">
    <property type="entry name" value="Amidase_3"/>
    <property type="match status" value="1"/>
</dbReference>
<sequence length="206" mass="23206">MKNTFKIILALVVVGSCAFINPKDSKSKQITVVIDAGHGGKDHGITAEEFSEKEIIQKISNNIKAQNEDQEIVIHFTRTDDEFVSLKDRTDYINKIKPDLVLSLHVNAVKNENASGIEFFINKENSNYEKSKAIAEKLNEKLVKNHSLKSRGIKEARIYIIEKSEAPAVTVELGFLSNANERKYLTDENEQSRIASTILEFIAELK</sequence>
<gene>
    <name evidence="5" type="ORF">J2X31_002316</name>
</gene>
<organism evidence="5 6">
    <name type="scientific">Flavobacterium arsenatis</name>
    <dbReference type="NCBI Taxonomy" id="1484332"/>
    <lineage>
        <taxon>Bacteria</taxon>
        <taxon>Pseudomonadati</taxon>
        <taxon>Bacteroidota</taxon>
        <taxon>Flavobacteriia</taxon>
        <taxon>Flavobacteriales</taxon>
        <taxon>Flavobacteriaceae</taxon>
        <taxon>Flavobacterium</taxon>
    </lineage>
</organism>
<reference evidence="5 6" key="1">
    <citation type="submission" date="2023-07" db="EMBL/GenBank/DDBJ databases">
        <title>Sorghum-associated microbial communities from plants grown in Nebraska, USA.</title>
        <authorList>
            <person name="Schachtman D."/>
        </authorList>
    </citation>
    <scope>NUCLEOTIDE SEQUENCE [LARGE SCALE GENOMIC DNA]</scope>
    <source>
        <strain evidence="5 6">3773</strain>
    </source>
</reference>
<dbReference type="PANTHER" id="PTHR30404">
    <property type="entry name" value="N-ACETYLMURAMOYL-L-ALANINE AMIDASE"/>
    <property type="match status" value="1"/>
</dbReference>
<dbReference type="GO" id="GO:0008745">
    <property type="term" value="F:N-acetylmuramoyl-L-alanine amidase activity"/>
    <property type="evidence" value="ECO:0007669"/>
    <property type="project" value="UniProtKB-EC"/>
</dbReference>
<evidence type="ECO:0000256" key="3">
    <source>
        <dbReference type="ARBA" id="ARBA00022801"/>
    </source>
</evidence>
<evidence type="ECO:0000259" key="4">
    <source>
        <dbReference type="SMART" id="SM00646"/>
    </source>
</evidence>
<evidence type="ECO:0000313" key="5">
    <source>
        <dbReference type="EMBL" id="MDR6968299.1"/>
    </source>
</evidence>
<dbReference type="RefSeq" id="WP_310026826.1">
    <property type="nucleotide sequence ID" value="NZ_JAVDVI010000009.1"/>
</dbReference>
<keyword evidence="6" id="KW-1185">Reference proteome</keyword>
<evidence type="ECO:0000313" key="6">
    <source>
        <dbReference type="Proteomes" id="UP001255185"/>
    </source>
</evidence>
<dbReference type="PROSITE" id="PS51257">
    <property type="entry name" value="PROKAR_LIPOPROTEIN"/>
    <property type="match status" value="1"/>
</dbReference>
<dbReference type="SUPFAM" id="SSF53187">
    <property type="entry name" value="Zn-dependent exopeptidases"/>
    <property type="match status" value="1"/>
</dbReference>
<protein>
    <recommendedName>
        <fullName evidence="2">N-acetylmuramoyl-L-alanine amidase</fullName>
        <ecNumber evidence="2">3.5.1.28</ecNumber>
    </recommendedName>
</protein>
<dbReference type="SMART" id="SM00646">
    <property type="entry name" value="Ami_3"/>
    <property type="match status" value="1"/>
</dbReference>
<accession>A0ABU1TQQ1</accession>
<dbReference type="InterPro" id="IPR050695">
    <property type="entry name" value="N-acetylmuramoyl_amidase_3"/>
</dbReference>
<dbReference type="PANTHER" id="PTHR30404:SF0">
    <property type="entry name" value="N-ACETYLMURAMOYL-L-ALANINE AMIDASE AMIC"/>
    <property type="match status" value="1"/>
</dbReference>
<dbReference type="Gene3D" id="3.40.630.40">
    <property type="entry name" value="Zn-dependent exopeptidases"/>
    <property type="match status" value="1"/>
</dbReference>
<dbReference type="Proteomes" id="UP001255185">
    <property type="component" value="Unassembled WGS sequence"/>
</dbReference>
<evidence type="ECO:0000256" key="2">
    <source>
        <dbReference type="ARBA" id="ARBA00011901"/>
    </source>
</evidence>
<keyword evidence="3 5" id="KW-0378">Hydrolase</keyword>
<comment type="caution">
    <text evidence="5">The sequence shown here is derived from an EMBL/GenBank/DDBJ whole genome shotgun (WGS) entry which is preliminary data.</text>
</comment>
<feature type="domain" description="MurNAc-LAA" evidence="4">
    <location>
        <begin position="90"/>
        <end position="203"/>
    </location>
</feature>
<dbReference type="InterPro" id="IPR002508">
    <property type="entry name" value="MurNAc-LAA_cat"/>
</dbReference>
<proteinExistence type="predicted"/>
<name>A0ABU1TQQ1_9FLAO</name>
<dbReference type="CDD" id="cd02696">
    <property type="entry name" value="MurNAc-LAA"/>
    <property type="match status" value="1"/>
</dbReference>
<dbReference type="EMBL" id="JAVDVI010000009">
    <property type="protein sequence ID" value="MDR6968299.1"/>
    <property type="molecule type" value="Genomic_DNA"/>
</dbReference>
<evidence type="ECO:0000256" key="1">
    <source>
        <dbReference type="ARBA" id="ARBA00001561"/>
    </source>
</evidence>